<dbReference type="InterPro" id="IPR002401">
    <property type="entry name" value="Cyt_P450_E_grp-I"/>
</dbReference>
<dbReference type="InParanoid" id="B8LDS9"/>
<dbReference type="KEGG" id="tps:THAPSDRAFT_264647"/>
<dbReference type="EMBL" id="DS999421">
    <property type="protein sequence ID" value="EED86492.1"/>
    <property type="molecule type" value="Genomic_DNA"/>
</dbReference>
<dbReference type="PRINTS" id="PR00385">
    <property type="entry name" value="P450"/>
</dbReference>
<dbReference type="PROSITE" id="PS00086">
    <property type="entry name" value="CYTOCHROME_P450"/>
    <property type="match status" value="1"/>
</dbReference>
<evidence type="ECO:0000313" key="10">
    <source>
        <dbReference type="Proteomes" id="UP000001449"/>
    </source>
</evidence>
<dbReference type="InterPro" id="IPR017972">
    <property type="entry name" value="Cyt_P450_CS"/>
</dbReference>
<comment type="similarity">
    <text evidence="1 8">Belongs to the cytochrome P450 family.</text>
</comment>
<dbReference type="InterPro" id="IPR001128">
    <property type="entry name" value="Cyt_P450"/>
</dbReference>
<dbReference type="RefSeq" id="XP_002297167.1">
    <property type="nucleotide sequence ID" value="XM_002297131.1"/>
</dbReference>
<feature type="non-terminal residue" evidence="9">
    <location>
        <position position="1"/>
    </location>
</feature>
<keyword evidence="10" id="KW-1185">Reference proteome</keyword>
<dbReference type="eggNOG" id="KOG0157">
    <property type="taxonomic scope" value="Eukaryota"/>
</dbReference>
<feature type="non-terminal residue" evidence="9">
    <location>
        <position position="206"/>
    </location>
</feature>
<keyword evidence="4 8" id="KW-0560">Oxidoreductase</keyword>
<dbReference type="Gene3D" id="1.10.630.10">
    <property type="entry name" value="Cytochrome P450"/>
    <property type="match status" value="1"/>
</dbReference>
<keyword evidence="2 7" id="KW-0349">Heme</keyword>
<proteinExistence type="inferred from homology"/>
<feature type="binding site" description="axial binding residue" evidence="7">
    <location>
        <position position="152"/>
    </location>
    <ligand>
        <name>heme</name>
        <dbReference type="ChEBI" id="CHEBI:30413"/>
    </ligand>
    <ligandPart>
        <name>Fe</name>
        <dbReference type="ChEBI" id="CHEBI:18248"/>
    </ligandPart>
</feature>
<keyword evidence="6 8" id="KW-0503">Monooxygenase</keyword>
<evidence type="ECO:0000256" key="4">
    <source>
        <dbReference type="ARBA" id="ARBA00023002"/>
    </source>
</evidence>
<evidence type="ECO:0000256" key="8">
    <source>
        <dbReference type="RuleBase" id="RU000461"/>
    </source>
</evidence>
<dbReference type="GO" id="GO:0020037">
    <property type="term" value="F:heme binding"/>
    <property type="evidence" value="ECO:0007669"/>
    <property type="project" value="InterPro"/>
</dbReference>
<keyword evidence="5 7" id="KW-0408">Iron</keyword>
<dbReference type="CDD" id="cd00302">
    <property type="entry name" value="cytochrome_P450"/>
    <property type="match status" value="1"/>
</dbReference>
<dbReference type="AlphaFoldDB" id="B8LDS9"/>
<dbReference type="GO" id="GO:0004497">
    <property type="term" value="F:monooxygenase activity"/>
    <property type="evidence" value="ECO:0007669"/>
    <property type="project" value="UniProtKB-KW"/>
</dbReference>
<organism evidence="9 10">
    <name type="scientific">Thalassiosira pseudonana</name>
    <name type="common">Marine diatom</name>
    <name type="synonym">Cyclotella nana</name>
    <dbReference type="NCBI Taxonomy" id="35128"/>
    <lineage>
        <taxon>Eukaryota</taxon>
        <taxon>Sar</taxon>
        <taxon>Stramenopiles</taxon>
        <taxon>Ochrophyta</taxon>
        <taxon>Bacillariophyta</taxon>
        <taxon>Coscinodiscophyceae</taxon>
        <taxon>Thalassiosirophycidae</taxon>
        <taxon>Thalassiosirales</taxon>
        <taxon>Thalassiosiraceae</taxon>
        <taxon>Thalassiosira</taxon>
    </lineage>
</organism>
<evidence type="ECO:0000256" key="5">
    <source>
        <dbReference type="ARBA" id="ARBA00023004"/>
    </source>
</evidence>
<dbReference type="GO" id="GO:0016705">
    <property type="term" value="F:oxidoreductase activity, acting on paired donors, with incorporation or reduction of molecular oxygen"/>
    <property type="evidence" value="ECO:0007669"/>
    <property type="project" value="InterPro"/>
</dbReference>
<dbReference type="PANTHER" id="PTHR24291:SF50">
    <property type="entry name" value="BIFUNCTIONAL ALBAFLAVENONE MONOOXYGENASE_TERPENE SYNTHASE"/>
    <property type="match status" value="1"/>
</dbReference>
<dbReference type="PANTHER" id="PTHR24291">
    <property type="entry name" value="CYTOCHROME P450 FAMILY 4"/>
    <property type="match status" value="1"/>
</dbReference>
<dbReference type="Pfam" id="PF00067">
    <property type="entry name" value="p450"/>
    <property type="match status" value="1"/>
</dbReference>
<dbReference type="InterPro" id="IPR036396">
    <property type="entry name" value="Cyt_P450_sf"/>
</dbReference>
<reference evidence="9 10" key="1">
    <citation type="journal article" date="2004" name="Science">
        <title>The genome of the diatom Thalassiosira pseudonana: ecology, evolution, and metabolism.</title>
        <authorList>
            <person name="Armbrust E.V."/>
            <person name="Berges J.A."/>
            <person name="Bowler C."/>
            <person name="Green B.R."/>
            <person name="Martinez D."/>
            <person name="Putnam N.H."/>
            <person name="Zhou S."/>
            <person name="Allen A.E."/>
            <person name="Apt K.E."/>
            <person name="Bechner M."/>
            <person name="Brzezinski M.A."/>
            <person name="Chaal B.K."/>
            <person name="Chiovitti A."/>
            <person name="Davis A.K."/>
            <person name="Demarest M.S."/>
            <person name="Detter J.C."/>
            <person name="Glavina T."/>
            <person name="Goodstein D."/>
            <person name="Hadi M.Z."/>
            <person name="Hellsten U."/>
            <person name="Hildebrand M."/>
            <person name="Jenkins B.D."/>
            <person name="Jurka J."/>
            <person name="Kapitonov V.V."/>
            <person name="Kroger N."/>
            <person name="Lau W.W."/>
            <person name="Lane T.W."/>
            <person name="Larimer F.W."/>
            <person name="Lippmeier J.C."/>
            <person name="Lucas S."/>
            <person name="Medina M."/>
            <person name="Montsant A."/>
            <person name="Obornik M."/>
            <person name="Parker M.S."/>
            <person name="Palenik B."/>
            <person name="Pazour G.J."/>
            <person name="Richardson P.M."/>
            <person name="Rynearson T.A."/>
            <person name="Saito M.A."/>
            <person name="Schwartz D.C."/>
            <person name="Thamatrakoln K."/>
            <person name="Valentin K."/>
            <person name="Vardi A."/>
            <person name="Wilkerson F.P."/>
            <person name="Rokhsar D.S."/>
        </authorList>
    </citation>
    <scope>NUCLEOTIDE SEQUENCE [LARGE SCALE GENOMIC DNA]</scope>
    <source>
        <strain evidence="9 10">CCMP1335</strain>
    </source>
</reference>
<evidence type="ECO:0000256" key="1">
    <source>
        <dbReference type="ARBA" id="ARBA00010617"/>
    </source>
</evidence>
<name>B8LDS9_THAPS</name>
<evidence type="ECO:0000256" key="7">
    <source>
        <dbReference type="PIRSR" id="PIRSR602401-1"/>
    </source>
</evidence>
<gene>
    <name evidence="9" type="ORF">THAPSDRAFT_264647</name>
</gene>
<evidence type="ECO:0000313" key="9">
    <source>
        <dbReference type="EMBL" id="EED86492.1"/>
    </source>
</evidence>
<keyword evidence="3 7" id="KW-0479">Metal-binding</keyword>
<sequence>TFLMAGYETTAISMSFVVYFLSKYKRCQERCAEEARRVLGRCGVHGTDIDDDELVYCRAVFMETIRLHLPVMFTTRVTEKEMSFDTGLEEGHNVTIPKGTRCVVCPTVVHMDERNFERAEEFLPERWNNSASSISAADPHNFFSFSDGARNCVGKRLAIMESTILIAVLLRDVCVDFAEEGFEMKKVRRFVTCGPESLPVVFWRRE</sequence>
<dbReference type="InterPro" id="IPR050196">
    <property type="entry name" value="Cytochrome_P450_Monoox"/>
</dbReference>
<evidence type="ECO:0000256" key="3">
    <source>
        <dbReference type="ARBA" id="ARBA00022723"/>
    </source>
</evidence>
<dbReference type="Proteomes" id="UP000001449">
    <property type="component" value="Unassembled WGS sequence"/>
</dbReference>
<dbReference type="OMA" id="MIFAGNE"/>
<dbReference type="GO" id="GO:0005506">
    <property type="term" value="F:iron ion binding"/>
    <property type="evidence" value="ECO:0007669"/>
    <property type="project" value="InterPro"/>
</dbReference>
<dbReference type="PRINTS" id="PR00463">
    <property type="entry name" value="EP450I"/>
</dbReference>
<evidence type="ECO:0008006" key="11">
    <source>
        <dbReference type="Google" id="ProtNLM"/>
    </source>
</evidence>
<reference evidence="9 10" key="2">
    <citation type="journal article" date="2008" name="Nature">
        <title>The Phaeodactylum genome reveals the evolutionary history of diatom genomes.</title>
        <authorList>
            <person name="Bowler C."/>
            <person name="Allen A.E."/>
            <person name="Badger J.H."/>
            <person name="Grimwood J."/>
            <person name="Jabbari K."/>
            <person name="Kuo A."/>
            <person name="Maheswari U."/>
            <person name="Martens C."/>
            <person name="Maumus F."/>
            <person name="Otillar R.P."/>
            <person name="Rayko E."/>
            <person name="Salamov A."/>
            <person name="Vandepoele K."/>
            <person name="Beszteri B."/>
            <person name="Gruber A."/>
            <person name="Heijde M."/>
            <person name="Katinka M."/>
            <person name="Mock T."/>
            <person name="Valentin K."/>
            <person name="Verret F."/>
            <person name="Berges J.A."/>
            <person name="Brownlee C."/>
            <person name="Cadoret J.P."/>
            <person name="Chiovitti A."/>
            <person name="Choi C.J."/>
            <person name="Coesel S."/>
            <person name="De Martino A."/>
            <person name="Detter J.C."/>
            <person name="Durkin C."/>
            <person name="Falciatore A."/>
            <person name="Fournet J."/>
            <person name="Haruta M."/>
            <person name="Huysman M.J."/>
            <person name="Jenkins B.D."/>
            <person name="Jiroutova K."/>
            <person name="Jorgensen R.E."/>
            <person name="Joubert Y."/>
            <person name="Kaplan A."/>
            <person name="Kroger N."/>
            <person name="Kroth P.G."/>
            <person name="La Roche J."/>
            <person name="Lindquist E."/>
            <person name="Lommer M."/>
            <person name="Martin-Jezequel V."/>
            <person name="Lopez P.J."/>
            <person name="Lucas S."/>
            <person name="Mangogna M."/>
            <person name="McGinnis K."/>
            <person name="Medlin L.K."/>
            <person name="Montsant A."/>
            <person name="Oudot-Le Secq M.P."/>
            <person name="Napoli C."/>
            <person name="Obornik M."/>
            <person name="Parker M.S."/>
            <person name="Petit J.L."/>
            <person name="Porcel B.M."/>
            <person name="Poulsen N."/>
            <person name="Robison M."/>
            <person name="Rychlewski L."/>
            <person name="Rynearson T.A."/>
            <person name="Schmutz J."/>
            <person name="Shapiro H."/>
            <person name="Siaut M."/>
            <person name="Stanley M."/>
            <person name="Sussman M.R."/>
            <person name="Taylor A.R."/>
            <person name="Vardi A."/>
            <person name="von Dassow P."/>
            <person name="Vyverman W."/>
            <person name="Willis A."/>
            <person name="Wyrwicz L.S."/>
            <person name="Rokhsar D.S."/>
            <person name="Weissenbach J."/>
            <person name="Armbrust E.V."/>
            <person name="Green B.R."/>
            <person name="Van de Peer Y."/>
            <person name="Grigoriev I.V."/>
        </authorList>
    </citation>
    <scope>NUCLEOTIDE SEQUENCE [LARGE SCALE GENOMIC DNA]</scope>
    <source>
        <strain evidence="9 10">CCMP1335</strain>
    </source>
</reference>
<accession>B8LDS9</accession>
<dbReference type="SUPFAM" id="SSF48264">
    <property type="entry name" value="Cytochrome P450"/>
    <property type="match status" value="1"/>
</dbReference>
<dbReference type="STRING" id="35128.B8LDS9"/>
<evidence type="ECO:0000256" key="6">
    <source>
        <dbReference type="ARBA" id="ARBA00023033"/>
    </source>
</evidence>
<comment type="cofactor">
    <cofactor evidence="7">
        <name>heme</name>
        <dbReference type="ChEBI" id="CHEBI:30413"/>
    </cofactor>
</comment>
<evidence type="ECO:0000256" key="2">
    <source>
        <dbReference type="ARBA" id="ARBA00022617"/>
    </source>
</evidence>
<dbReference type="HOGENOM" id="CLU_001570_5_7_1"/>
<dbReference type="PaxDb" id="35128-Thaps264647"/>
<dbReference type="GeneID" id="7451837"/>
<protein>
    <recommendedName>
        <fullName evidence="11">Cytochrome P450</fullName>
    </recommendedName>
</protein>